<dbReference type="PROSITE" id="PS50240">
    <property type="entry name" value="TRYPSIN_DOM"/>
    <property type="match status" value="1"/>
</dbReference>
<dbReference type="PANTHER" id="PTHR11878">
    <property type="entry name" value="SODIUM/CALCIUM EXCHANGER"/>
    <property type="match status" value="1"/>
</dbReference>
<feature type="domain" description="Peptidase S1" evidence="5">
    <location>
        <begin position="1"/>
        <end position="270"/>
    </location>
</feature>
<evidence type="ECO:0000313" key="7">
    <source>
        <dbReference type="Proteomes" id="UP001556637"/>
    </source>
</evidence>
<dbReference type="Pfam" id="PF00089">
    <property type="entry name" value="Trypsin"/>
    <property type="match status" value="1"/>
</dbReference>
<dbReference type="EC" id="3.4.21.-" evidence="6"/>
<keyword evidence="4" id="KW-0813">Transport</keyword>
<keyword evidence="7" id="KW-1185">Reference proteome</keyword>
<dbReference type="SMART" id="SM00020">
    <property type="entry name" value="Tryp_SPc"/>
    <property type="match status" value="1"/>
</dbReference>
<dbReference type="GO" id="GO:0016787">
    <property type="term" value="F:hydrolase activity"/>
    <property type="evidence" value="ECO:0007669"/>
    <property type="project" value="UniProtKB-KW"/>
</dbReference>
<dbReference type="EMBL" id="JBAKFF010000001">
    <property type="protein sequence ID" value="MEX0429808.1"/>
    <property type="molecule type" value="Genomic_DNA"/>
</dbReference>
<dbReference type="InterPro" id="IPR051171">
    <property type="entry name" value="CaCA"/>
</dbReference>
<dbReference type="Gene3D" id="2.60.40.2030">
    <property type="match status" value="1"/>
</dbReference>
<dbReference type="InterPro" id="IPR003644">
    <property type="entry name" value="Calx_beta"/>
</dbReference>
<evidence type="ECO:0000313" key="6">
    <source>
        <dbReference type="EMBL" id="MEX0429808.1"/>
    </source>
</evidence>
<evidence type="ECO:0000259" key="5">
    <source>
        <dbReference type="PROSITE" id="PS50240"/>
    </source>
</evidence>
<keyword evidence="1" id="KW-0732">Signal</keyword>
<keyword evidence="6" id="KW-0378">Hydrolase</keyword>
<gene>
    <name evidence="6" type="ORF">V6X30_00115</name>
</gene>
<evidence type="ECO:0000256" key="1">
    <source>
        <dbReference type="ARBA" id="ARBA00022729"/>
    </source>
</evidence>
<dbReference type="Pfam" id="PF03160">
    <property type="entry name" value="Calx-beta"/>
    <property type="match status" value="1"/>
</dbReference>
<proteinExistence type="predicted"/>
<dbReference type="SMART" id="SM00237">
    <property type="entry name" value="Calx_beta"/>
    <property type="match status" value="1"/>
</dbReference>
<evidence type="ECO:0000256" key="2">
    <source>
        <dbReference type="ARBA" id="ARBA00022737"/>
    </source>
</evidence>
<evidence type="ECO:0000256" key="4">
    <source>
        <dbReference type="ARBA" id="ARBA00023065"/>
    </source>
</evidence>
<dbReference type="InterPro" id="IPR009003">
    <property type="entry name" value="Peptidase_S1_PA"/>
</dbReference>
<keyword evidence="3" id="KW-0106">Calcium</keyword>
<keyword evidence="4" id="KW-0406">Ion transport</keyword>
<dbReference type="InterPro" id="IPR043504">
    <property type="entry name" value="Peptidase_S1_PA_chymotrypsin"/>
</dbReference>
<dbReference type="InterPro" id="IPR001254">
    <property type="entry name" value="Trypsin_dom"/>
</dbReference>
<dbReference type="SUPFAM" id="SSF141072">
    <property type="entry name" value="CalX-like"/>
    <property type="match status" value="1"/>
</dbReference>
<sequence>MPTTADSLQAAERRALREDGVVYVRTGDVVGSGALLYDGRAVLTAGHVVDAVTRVGDLSVQFDTESGRTTRQIDEFIIHPEYDWWLYRQDLALLWLAGDAPADATRYVPYRDSDELGQTVSLVGYGDSGTGNDGTLPNTIGARRLVENRLDADAQAIDGLIGGPNTNELEADERFLIDFDNGLIANDALGQLIDMPGLGLGDFEGMVAPGDSGGPALIEGEIAGVANAIASLSDGAADPDVDDVLNASFGEIGVLQRVSTEQQWIDQSLRARYPDAPQSPGEVSATVVEGDSGITYAYFMLQFTGERETPDQLLSVRYRTEDGTAKAGEDYIATQGKLILYPGEREGLIPVEVIGDTITEPDETFSLTVYDPIGGSFGEGVSELTATRLITDDDGMMV</sequence>
<comment type="caution">
    <text evidence="6">The sequence shown here is derived from an EMBL/GenBank/DDBJ whole genome shotgun (WGS) entry which is preliminary data.</text>
</comment>
<keyword evidence="2" id="KW-0677">Repeat</keyword>
<protein>
    <submittedName>
        <fullName evidence="6">Trypsin-like serine protease</fullName>
        <ecNumber evidence="6">3.4.21.-</ecNumber>
    </submittedName>
</protein>
<name>A0ABV3T3T3_9GAMM</name>
<dbReference type="Gene3D" id="2.40.10.10">
    <property type="entry name" value="Trypsin-like serine proteases"/>
    <property type="match status" value="1"/>
</dbReference>
<dbReference type="Proteomes" id="UP001556637">
    <property type="component" value="Unassembled WGS sequence"/>
</dbReference>
<dbReference type="InterPro" id="IPR038081">
    <property type="entry name" value="CalX-like_sf"/>
</dbReference>
<dbReference type="RefSeq" id="WP_367982619.1">
    <property type="nucleotide sequence ID" value="NZ_JBAKFF010000001.1"/>
</dbReference>
<reference evidence="6 7" key="1">
    <citation type="submission" date="2024-02" db="EMBL/GenBank/DDBJ databases">
        <title>New especies of Spiribacter isolated from saline water.</title>
        <authorList>
            <person name="Leon M.J."/>
            <person name="De La Haba R."/>
            <person name="Sanchez-Porro C."/>
            <person name="Ventosa A."/>
        </authorList>
    </citation>
    <scope>NUCLEOTIDE SEQUENCE [LARGE SCALE GENOMIC DNA]</scope>
    <source>
        <strain evidence="7">ag22IC4-189</strain>
    </source>
</reference>
<dbReference type="SUPFAM" id="SSF50494">
    <property type="entry name" value="Trypsin-like serine proteases"/>
    <property type="match status" value="1"/>
</dbReference>
<dbReference type="PANTHER" id="PTHR11878:SF65">
    <property type="entry name" value="NA_CA-EXCHANGE PROTEIN, ISOFORM G"/>
    <property type="match status" value="1"/>
</dbReference>
<accession>A0ABV3T3T3</accession>
<evidence type="ECO:0000256" key="3">
    <source>
        <dbReference type="ARBA" id="ARBA00022837"/>
    </source>
</evidence>
<organism evidence="6 7">
    <name type="scientific">Spiribacter insolitus</name>
    <dbReference type="NCBI Taxonomy" id="3122417"/>
    <lineage>
        <taxon>Bacteria</taxon>
        <taxon>Pseudomonadati</taxon>
        <taxon>Pseudomonadota</taxon>
        <taxon>Gammaproteobacteria</taxon>
        <taxon>Chromatiales</taxon>
        <taxon>Ectothiorhodospiraceae</taxon>
        <taxon>Spiribacter</taxon>
    </lineage>
</organism>